<evidence type="ECO:0000313" key="4">
    <source>
        <dbReference type="EMBL" id="SVA10477.1"/>
    </source>
</evidence>
<dbReference type="SUPFAM" id="SSF51230">
    <property type="entry name" value="Single hybrid motif"/>
    <property type="match status" value="1"/>
</dbReference>
<dbReference type="InterPro" id="IPR011053">
    <property type="entry name" value="Single_hybrid_motif"/>
</dbReference>
<gene>
    <name evidence="4" type="ORF">METZ01_LOCUS63331</name>
</gene>
<evidence type="ECO:0000256" key="1">
    <source>
        <dbReference type="ARBA" id="ARBA00009249"/>
    </source>
</evidence>
<dbReference type="HAMAP" id="MF_00272">
    <property type="entry name" value="GcvH"/>
    <property type="match status" value="1"/>
</dbReference>
<dbReference type="PANTHER" id="PTHR11715:SF3">
    <property type="entry name" value="GLYCINE CLEAVAGE SYSTEM H PROTEIN-RELATED"/>
    <property type="match status" value="1"/>
</dbReference>
<evidence type="ECO:0000256" key="2">
    <source>
        <dbReference type="ARBA" id="ARBA00022823"/>
    </source>
</evidence>
<name>A0A381T723_9ZZZZ</name>
<sequence length="125" mass="13331">MSILRYTDDHEWARLEGDTVTVGITAFAQDQLGELVFVELPTLGGAVTQGDEAAVVESVKAAGEVKSPVGGTIMEINESLVDTPEKVNDDPMGEGWIYKVAITDPTEWESLMDEAAYAALVANAS</sequence>
<dbReference type="Gene3D" id="2.40.50.100">
    <property type="match status" value="1"/>
</dbReference>
<dbReference type="GO" id="GO:0019464">
    <property type="term" value="P:glycine decarboxylation via glycine cleavage system"/>
    <property type="evidence" value="ECO:0007669"/>
    <property type="project" value="InterPro"/>
</dbReference>
<dbReference type="PROSITE" id="PS00189">
    <property type="entry name" value="LIPOYL"/>
    <property type="match status" value="1"/>
</dbReference>
<reference evidence="4" key="1">
    <citation type="submission" date="2018-05" db="EMBL/GenBank/DDBJ databases">
        <authorList>
            <person name="Lanie J.A."/>
            <person name="Ng W.-L."/>
            <person name="Kazmierczak K.M."/>
            <person name="Andrzejewski T.M."/>
            <person name="Davidsen T.M."/>
            <person name="Wayne K.J."/>
            <person name="Tettelin H."/>
            <person name="Glass J.I."/>
            <person name="Rusch D."/>
            <person name="Podicherti R."/>
            <person name="Tsui H.-C.T."/>
            <person name="Winkler M.E."/>
        </authorList>
    </citation>
    <scope>NUCLEOTIDE SEQUENCE</scope>
</reference>
<feature type="domain" description="Lipoyl-binding" evidence="3">
    <location>
        <begin position="19"/>
        <end position="101"/>
    </location>
</feature>
<protein>
    <recommendedName>
        <fullName evidence="3">Lipoyl-binding domain-containing protein</fullName>
    </recommendedName>
</protein>
<dbReference type="GO" id="GO:0005829">
    <property type="term" value="C:cytosol"/>
    <property type="evidence" value="ECO:0007669"/>
    <property type="project" value="TreeGrafter"/>
</dbReference>
<dbReference type="Pfam" id="PF01597">
    <property type="entry name" value="GCV_H"/>
    <property type="match status" value="1"/>
</dbReference>
<dbReference type="PANTHER" id="PTHR11715">
    <property type="entry name" value="GLYCINE CLEAVAGE SYSTEM H PROTEIN"/>
    <property type="match status" value="1"/>
</dbReference>
<organism evidence="4">
    <name type="scientific">marine metagenome</name>
    <dbReference type="NCBI Taxonomy" id="408172"/>
    <lineage>
        <taxon>unclassified sequences</taxon>
        <taxon>metagenomes</taxon>
        <taxon>ecological metagenomes</taxon>
    </lineage>
</organism>
<dbReference type="GO" id="GO:0009249">
    <property type="term" value="P:protein lipoylation"/>
    <property type="evidence" value="ECO:0007669"/>
    <property type="project" value="TreeGrafter"/>
</dbReference>
<dbReference type="PROSITE" id="PS50968">
    <property type="entry name" value="BIOTINYL_LIPOYL"/>
    <property type="match status" value="1"/>
</dbReference>
<keyword evidence="2" id="KW-0450">Lipoyl</keyword>
<accession>A0A381T723</accession>
<dbReference type="InterPro" id="IPR033753">
    <property type="entry name" value="GCV_H/Fam206"/>
</dbReference>
<comment type="similarity">
    <text evidence="1">Belongs to the GcvH family.</text>
</comment>
<dbReference type="GO" id="GO:0005960">
    <property type="term" value="C:glycine cleavage complex"/>
    <property type="evidence" value="ECO:0007669"/>
    <property type="project" value="InterPro"/>
</dbReference>
<dbReference type="InterPro" id="IPR017453">
    <property type="entry name" value="GCV_H_sub"/>
</dbReference>
<proteinExistence type="inferred from homology"/>
<dbReference type="InterPro" id="IPR003016">
    <property type="entry name" value="2-oxoA_DH_lipoyl-BS"/>
</dbReference>
<dbReference type="AlphaFoldDB" id="A0A381T723"/>
<evidence type="ECO:0000259" key="3">
    <source>
        <dbReference type="PROSITE" id="PS50968"/>
    </source>
</evidence>
<dbReference type="NCBIfam" id="NF002270">
    <property type="entry name" value="PRK01202.1"/>
    <property type="match status" value="1"/>
</dbReference>
<dbReference type="InterPro" id="IPR000089">
    <property type="entry name" value="Biotin_lipoyl"/>
</dbReference>
<dbReference type="NCBIfam" id="TIGR00527">
    <property type="entry name" value="gcvH"/>
    <property type="match status" value="1"/>
</dbReference>
<dbReference type="CDD" id="cd06848">
    <property type="entry name" value="GCS_H"/>
    <property type="match status" value="1"/>
</dbReference>
<dbReference type="EMBL" id="UINC01003935">
    <property type="protein sequence ID" value="SVA10477.1"/>
    <property type="molecule type" value="Genomic_DNA"/>
</dbReference>
<dbReference type="InterPro" id="IPR002930">
    <property type="entry name" value="GCV_H"/>
</dbReference>